<keyword evidence="1" id="KW-0802">TPR repeat</keyword>
<dbReference type="GO" id="GO:0051301">
    <property type="term" value="P:cell division"/>
    <property type="evidence" value="ECO:0007669"/>
    <property type="project" value="TreeGrafter"/>
</dbReference>
<protein>
    <submittedName>
        <fullName evidence="2">Tetratricopeptide repeat protein</fullName>
    </submittedName>
</protein>
<evidence type="ECO:0000313" key="3">
    <source>
        <dbReference type="Proteomes" id="UP000006054"/>
    </source>
</evidence>
<dbReference type="STRING" id="880071.Fleli_3957"/>
<accession>I4AQM4</accession>
<dbReference type="HOGENOM" id="CLU_592832_0_0_10"/>
<dbReference type="PANTHER" id="PTHR12558:SF13">
    <property type="entry name" value="CELL DIVISION CYCLE PROTEIN 27 HOMOLOG"/>
    <property type="match status" value="1"/>
</dbReference>
<gene>
    <name evidence="2" type="ordered locus">Fleli_3957</name>
</gene>
<dbReference type="Pfam" id="PF13181">
    <property type="entry name" value="TPR_8"/>
    <property type="match status" value="2"/>
</dbReference>
<organism evidence="2 3">
    <name type="scientific">Bernardetia litoralis (strain ATCC 23117 / DSM 6794 / NBRC 15988 / NCIMB 1366 / Fx l1 / Sio-4)</name>
    <name type="common">Flexibacter litoralis</name>
    <dbReference type="NCBI Taxonomy" id="880071"/>
    <lineage>
        <taxon>Bacteria</taxon>
        <taxon>Pseudomonadati</taxon>
        <taxon>Bacteroidota</taxon>
        <taxon>Cytophagia</taxon>
        <taxon>Cytophagales</taxon>
        <taxon>Bernardetiaceae</taxon>
        <taxon>Bernardetia</taxon>
    </lineage>
</organism>
<dbReference type="PROSITE" id="PS50293">
    <property type="entry name" value="TPR_REGION"/>
    <property type="match status" value="1"/>
</dbReference>
<dbReference type="OrthoDB" id="1523318at2"/>
<dbReference type="KEGG" id="fli:Fleli_3957"/>
<keyword evidence="3" id="KW-1185">Reference proteome</keyword>
<evidence type="ECO:0000256" key="1">
    <source>
        <dbReference type="PROSITE-ProRule" id="PRU00339"/>
    </source>
</evidence>
<dbReference type="InterPro" id="IPR011990">
    <property type="entry name" value="TPR-like_helical_dom_sf"/>
</dbReference>
<dbReference type="AlphaFoldDB" id="I4AQM4"/>
<feature type="repeat" description="TPR" evidence="1">
    <location>
        <begin position="314"/>
        <end position="347"/>
    </location>
</feature>
<dbReference type="InterPro" id="IPR019734">
    <property type="entry name" value="TPR_rpt"/>
</dbReference>
<dbReference type="PANTHER" id="PTHR12558">
    <property type="entry name" value="CELL DIVISION CYCLE 16,23,27"/>
    <property type="match status" value="1"/>
</dbReference>
<dbReference type="RefSeq" id="WP_014799682.1">
    <property type="nucleotide sequence ID" value="NC_018018.1"/>
</dbReference>
<dbReference type="Gene3D" id="1.25.40.10">
    <property type="entry name" value="Tetratricopeptide repeat domain"/>
    <property type="match status" value="1"/>
</dbReference>
<proteinExistence type="predicted"/>
<reference evidence="3" key="1">
    <citation type="submission" date="2012-06" db="EMBL/GenBank/DDBJ databases">
        <title>The complete genome of Flexibacter litoralis DSM 6794.</title>
        <authorList>
            <person name="Lucas S."/>
            <person name="Copeland A."/>
            <person name="Lapidus A."/>
            <person name="Glavina del Rio T."/>
            <person name="Dalin E."/>
            <person name="Tice H."/>
            <person name="Bruce D."/>
            <person name="Goodwin L."/>
            <person name="Pitluck S."/>
            <person name="Peters L."/>
            <person name="Ovchinnikova G."/>
            <person name="Lu M."/>
            <person name="Kyrpides N."/>
            <person name="Mavromatis K."/>
            <person name="Ivanova N."/>
            <person name="Brettin T."/>
            <person name="Detter J.C."/>
            <person name="Han C."/>
            <person name="Larimer F."/>
            <person name="Land M."/>
            <person name="Hauser L."/>
            <person name="Markowitz V."/>
            <person name="Cheng J.-F."/>
            <person name="Hugenholtz P."/>
            <person name="Woyke T."/>
            <person name="Wu D."/>
            <person name="Spring S."/>
            <person name="Lang E."/>
            <person name="Kopitz M."/>
            <person name="Brambilla E."/>
            <person name="Klenk H.-P."/>
            <person name="Eisen J.A."/>
        </authorList>
    </citation>
    <scope>NUCLEOTIDE SEQUENCE [LARGE SCALE GENOMIC DNA]</scope>
    <source>
        <strain evidence="3">ATCC 23117 / DSM 6794 / NBRC 15988 / NCIMB 1366 / Sio-4</strain>
    </source>
</reference>
<evidence type="ECO:0000313" key="2">
    <source>
        <dbReference type="EMBL" id="AFM06259.1"/>
    </source>
</evidence>
<dbReference type="SMART" id="SM00028">
    <property type="entry name" value="TPR"/>
    <property type="match status" value="3"/>
</dbReference>
<sequence length="461" mass="53593">MKLFGFEFGNTSKKEKSIKEENQKVPFEQKGGKFPVITQTDKEWVEMSFKGFIETYGLPEKEKAQVLFDKKFFPKSFSAEKLTIPNLIEDLSRLLELDANKIDFVLEKDISDAYGIPYSAENINSSETMITEDGYIICIPNELTKRPNGLLLSLIKEFIRIRLIEGNSGIEQEDDLFSELFIYLTGIYFGFGVIFCQSIISGGYSTDGMWETKWSYVSPMPKEVMTYSLALYCGLVEEENFEWKETVHPTIKLQFEKAMEFLEKYPSSLLNPVELKAIRLIDKSYQEYDKNKFDFAISLLQESLTLTNDSITQIDIYNNIGYFQMRNGDFEKSVTSFEKAIELEPRFGNANDNLAYVYVKLGQLEKAKHYLEEAIATENNELAYHYRNVALYYAAKEETEKAEEYFDMAFREAELPVDLLEFDYALFLFNQNKEEEAMKYLKLAIEKNEPEATEHMKEIKK</sequence>
<dbReference type="PROSITE" id="PS50005">
    <property type="entry name" value="TPR"/>
    <property type="match status" value="2"/>
</dbReference>
<name>I4AQM4_BERLS</name>
<feature type="repeat" description="TPR" evidence="1">
    <location>
        <begin position="348"/>
        <end position="381"/>
    </location>
</feature>
<dbReference type="Proteomes" id="UP000006054">
    <property type="component" value="Chromosome"/>
</dbReference>
<dbReference type="eggNOG" id="COG0457">
    <property type="taxonomic scope" value="Bacteria"/>
</dbReference>
<dbReference type="SUPFAM" id="SSF48452">
    <property type="entry name" value="TPR-like"/>
    <property type="match status" value="1"/>
</dbReference>
<dbReference type="EMBL" id="CP003345">
    <property type="protein sequence ID" value="AFM06259.1"/>
    <property type="molecule type" value="Genomic_DNA"/>
</dbReference>